<dbReference type="InterPro" id="IPR053192">
    <property type="entry name" value="Vacuole_Formation_Reg"/>
</dbReference>
<accession>A0A5N6M3P2</accession>
<dbReference type="OrthoDB" id="1596030at2759"/>
<reference evidence="5 6" key="1">
    <citation type="submission" date="2019-05" db="EMBL/GenBank/DDBJ databases">
        <title>Mikania micrantha, genome provides insights into the molecular mechanism of rapid growth.</title>
        <authorList>
            <person name="Liu B."/>
        </authorList>
    </citation>
    <scope>NUCLEOTIDE SEQUENCE [LARGE SCALE GENOMIC DNA]</scope>
    <source>
        <strain evidence="5">NLD-2019</strain>
        <tissue evidence="5">Leaf</tissue>
    </source>
</reference>
<dbReference type="InterPro" id="IPR004146">
    <property type="entry name" value="DC1"/>
</dbReference>
<dbReference type="AlphaFoldDB" id="A0A5N6M3P2"/>
<keyword evidence="2" id="KW-0677">Repeat</keyword>
<comment type="caution">
    <text evidence="5">The sequence shown here is derived from an EMBL/GenBank/DDBJ whole genome shotgun (WGS) entry which is preliminary data.</text>
</comment>
<evidence type="ECO:0000256" key="2">
    <source>
        <dbReference type="ARBA" id="ARBA00022737"/>
    </source>
</evidence>
<dbReference type="Pfam" id="PF03107">
    <property type="entry name" value="C1_2"/>
    <property type="match status" value="5"/>
</dbReference>
<feature type="domain" description="Phorbol-ester/DAG-type" evidence="4">
    <location>
        <begin position="384"/>
        <end position="450"/>
    </location>
</feature>
<evidence type="ECO:0000313" key="5">
    <source>
        <dbReference type="EMBL" id="KAD3068341.1"/>
    </source>
</evidence>
<feature type="domain" description="Phorbol-ester/DAG-type" evidence="4">
    <location>
        <begin position="453"/>
        <end position="504"/>
    </location>
</feature>
<proteinExistence type="predicted"/>
<dbReference type="Gene3D" id="3.30.60.20">
    <property type="match status" value="1"/>
</dbReference>
<organism evidence="5 6">
    <name type="scientific">Mikania micrantha</name>
    <name type="common">bitter vine</name>
    <dbReference type="NCBI Taxonomy" id="192012"/>
    <lineage>
        <taxon>Eukaryota</taxon>
        <taxon>Viridiplantae</taxon>
        <taxon>Streptophyta</taxon>
        <taxon>Embryophyta</taxon>
        <taxon>Tracheophyta</taxon>
        <taxon>Spermatophyta</taxon>
        <taxon>Magnoliopsida</taxon>
        <taxon>eudicotyledons</taxon>
        <taxon>Gunneridae</taxon>
        <taxon>Pentapetalae</taxon>
        <taxon>asterids</taxon>
        <taxon>campanulids</taxon>
        <taxon>Asterales</taxon>
        <taxon>Asteraceae</taxon>
        <taxon>Asteroideae</taxon>
        <taxon>Heliantheae alliance</taxon>
        <taxon>Eupatorieae</taxon>
        <taxon>Mikania</taxon>
    </lineage>
</organism>
<feature type="domain" description="Phorbol-ester/DAG-type" evidence="4">
    <location>
        <begin position="535"/>
        <end position="583"/>
    </location>
</feature>
<evidence type="ECO:0000259" key="4">
    <source>
        <dbReference type="SMART" id="SM00109"/>
    </source>
</evidence>
<evidence type="ECO:0000256" key="1">
    <source>
        <dbReference type="ARBA" id="ARBA00022723"/>
    </source>
</evidence>
<dbReference type="InterPro" id="IPR046349">
    <property type="entry name" value="C1-like_sf"/>
</dbReference>
<dbReference type="GO" id="GO:0046872">
    <property type="term" value="F:metal ion binding"/>
    <property type="evidence" value="ECO:0007669"/>
    <property type="project" value="UniProtKB-KW"/>
</dbReference>
<protein>
    <recommendedName>
        <fullName evidence="4">Phorbol-ester/DAG-type domain-containing protein</fullName>
    </recommendedName>
</protein>
<evidence type="ECO:0000313" key="6">
    <source>
        <dbReference type="Proteomes" id="UP000326396"/>
    </source>
</evidence>
<dbReference type="SUPFAM" id="SSF57889">
    <property type="entry name" value="Cysteine-rich domain"/>
    <property type="match status" value="5"/>
</dbReference>
<dbReference type="InterPro" id="IPR002219">
    <property type="entry name" value="PKC_DAG/PE"/>
</dbReference>
<sequence>MFKEVRLEEIQHEHLLILEDLQSIYQGYEEDDDDFDDLDLIAMQNFKCICDICGRGIDWYHRYYYKCSRWSSCSYSIHKFCGELLTTFEFPAHPTHTIHLNKTSHSWSCHSCHTKHQDGTCYRCSMCNYEIDLRCATFANQSMIHHPGHLHQLISPAINPTLSKCYPCGKEHKGVFYHCITCFNFSAHVDCVTLPFKLTLDHHVHMLTLSYYFPDIPHHIKCRICGMSFSERIWLYKCSKCRYYVHVDCATSAGEPFMSIFLRGRSYTNIEAIDYPNVIHYPLLDESYNILPHQVLRGNYRDFDKIKFDKGSYIHSSHDHPLPCELENHPGQPQHPLVLFHSMPDKYIKFKCNACGLDCNGFGYVCFRCNYVVDVHCGFIPEKITHETHPSHFLSRVDASSIRSTTTAMACNACEVIIPESEVYFKCNFCDFYLHNLCALHLPKTIKNMCDRHPLKLSYSPIEDYKSEYFCEVCEEGLVPEKWFYHCQECRQSIHSTCAPLILQSEQDNNSISNQHGAYKFLNMKFGGLVVIQGHQHSFSFLAGTKSDSDCYICGRNMHSELIFKCFICQIAFHVRCCGEGREITWSSIILRNVARITATLAAIMRQKHKHKVKLKQDNPSLTFYPSEVMRPVTQHWKLLDQPG</sequence>
<gene>
    <name evidence="5" type="ORF">E3N88_36221</name>
</gene>
<dbReference type="EMBL" id="SZYD01000017">
    <property type="protein sequence ID" value="KAD3068341.1"/>
    <property type="molecule type" value="Genomic_DNA"/>
</dbReference>
<feature type="domain" description="Phorbol-ester/DAG-type" evidence="4">
    <location>
        <begin position="203"/>
        <end position="255"/>
    </location>
</feature>
<dbReference type="Proteomes" id="UP000326396">
    <property type="component" value="Linkage Group LG7"/>
</dbReference>
<dbReference type="SMART" id="SM00109">
    <property type="entry name" value="C1"/>
    <property type="match status" value="4"/>
</dbReference>
<keyword evidence="3" id="KW-0862">Zinc</keyword>
<dbReference type="PANTHER" id="PTHR32410:SF161">
    <property type="entry name" value="DC1, ZINC FINGER, RING_FYVE_PHD-TYPE-RELATED"/>
    <property type="match status" value="1"/>
</dbReference>
<keyword evidence="1" id="KW-0479">Metal-binding</keyword>
<dbReference type="PANTHER" id="PTHR32410">
    <property type="entry name" value="CYSTEINE/HISTIDINE-RICH C1 DOMAIN FAMILY PROTEIN"/>
    <property type="match status" value="1"/>
</dbReference>
<evidence type="ECO:0000256" key="3">
    <source>
        <dbReference type="ARBA" id="ARBA00022833"/>
    </source>
</evidence>
<name>A0A5N6M3P2_9ASTR</name>
<keyword evidence="6" id="KW-1185">Reference proteome</keyword>